<dbReference type="GO" id="GO:0006368">
    <property type="term" value="P:transcription elongation by RNA polymerase II"/>
    <property type="evidence" value="ECO:0007669"/>
    <property type="project" value="TreeGrafter"/>
</dbReference>
<feature type="compositionally biased region" description="Basic and acidic residues" evidence="8">
    <location>
        <begin position="429"/>
        <end position="441"/>
    </location>
</feature>
<dbReference type="GO" id="GO:0006362">
    <property type="term" value="P:transcription elongation by RNA polymerase I"/>
    <property type="evidence" value="ECO:0007669"/>
    <property type="project" value="TreeGrafter"/>
</dbReference>
<reference evidence="13" key="2">
    <citation type="submission" date="2020-04" db="EMBL/GenBank/DDBJ databases">
        <authorList>
            <consortium name="NCBI Genome Project"/>
        </authorList>
    </citation>
    <scope>NUCLEOTIDE SEQUENCE</scope>
    <source>
        <strain evidence="13">CBS 781.70</strain>
    </source>
</reference>
<dbReference type="GO" id="GO:0005634">
    <property type="term" value="C:nucleus"/>
    <property type="evidence" value="ECO:0007669"/>
    <property type="project" value="TreeGrafter"/>
</dbReference>
<dbReference type="GO" id="GO:0001139">
    <property type="term" value="F:RNA polymerase II complex recruiting activity"/>
    <property type="evidence" value="ECO:0007669"/>
    <property type="project" value="TreeGrafter"/>
</dbReference>
<feature type="compositionally biased region" description="Polar residues" evidence="8">
    <location>
        <begin position="148"/>
        <end position="164"/>
    </location>
</feature>
<dbReference type="PROSITE" id="PS01359">
    <property type="entry name" value="ZF_PHD_1"/>
    <property type="match status" value="1"/>
</dbReference>
<comment type="similarity">
    <text evidence="2">Belongs to the BYE1 family.</text>
</comment>
<feature type="domain" description="PHD-type" evidence="9">
    <location>
        <begin position="57"/>
        <end position="109"/>
    </location>
</feature>
<dbReference type="PROSITE" id="PS51321">
    <property type="entry name" value="TFIIS_CENTRAL"/>
    <property type="match status" value="1"/>
</dbReference>
<dbReference type="PANTHER" id="PTHR11477:SF11">
    <property type="entry name" value="TRANSCRIPTION FACTOR BYE1"/>
    <property type="match status" value="1"/>
</dbReference>
<evidence type="ECO:0000256" key="8">
    <source>
        <dbReference type="SAM" id="MobiDB-lite"/>
    </source>
</evidence>
<dbReference type="InterPro" id="IPR019787">
    <property type="entry name" value="Znf_PHD-finger"/>
</dbReference>
<keyword evidence="4" id="KW-0479">Metal-binding</keyword>
<keyword evidence="12" id="KW-1185">Reference proteome</keyword>
<dbReference type="PANTHER" id="PTHR11477">
    <property type="entry name" value="TRANSCRIPTION FACTOR S-II ZINC FINGER DOMAIN-CONTAINING PROTEIN"/>
    <property type="match status" value="1"/>
</dbReference>
<feature type="region of interest" description="Disordered" evidence="8">
    <location>
        <begin position="1"/>
        <end position="55"/>
    </location>
</feature>
<gene>
    <name evidence="11 13" type="ORF">P152DRAFT_448642</name>
</gene>
<evidence type="ECO:0000256" key="1">
    <source>
        <dbReference type="ARBA" id="ARBA00002311"/>
    </source>
</evidence>
<feature type="compositionally biased region" description="Basic residues" evidence="8">
    <location>
        <begin position="131"/>
        <end position="141"/>
    </location>
</feature>
<evidence type="ECO:0000256" key="3">
    <source>
        <dbReference type="ARBA" id="ARBA00021616"/>
    </source>
</evidence>
<feature type="region of interest" description="Disordered" evidence="8">
    <location>
        <begin position="381"/>
        <end position="544"/>
    </location>
</feature>
<dbReference type="Pfam" id="PF23257">
    <property type="entry name" value="DUF7071"/>
    <property type="match status" value="1"/>
</dbReference>
<evidence type="ECO:0000256" key="4">
    <source>
        <dbReference type="ARBA" id="ARBA00022723"/>
    </source>
</evidence>
<dbReference type="InterPro" id="IPR011011">
    <property type="entry name" value="Znf_FYVE_PHD"/>
</dbReference>
<dbReference type="InterPro" id="IPR013083">
    <property type="entry name" value="Znf_RING/FYVE/PHD"/>
</dbReference>
<evidence type="ECO:0000256" key="2">
    <source>
        <dbReference type="ARBA" id="ARBA00011050"/>
    </source>
</evidence>
<evidence type="ECO:0000256" key="5">
    <source>
        <dbReference type="ARBA" id="ARBA00022771"/>
    </source>
</evidence>
<evidence type="ECO:0000313" key="13">
    <source>
        <dbReference type="RefSeq" id="XP_033534962.1"/>
    </source>
</evidence>
<comment type="function">
    <text evidence="1">Negative regulator of transcription elongation.</text>
</comment>
<dbReference type="EMBL" id="ML975155">
    <property type="protein sequence ID" value="KAF1813331.1"/>
    <property type="molecule type" value="Genomic_DNA"/>
</dbReference>
<dbReference type="Pfam" id="PF07744">
    <property type="entry name" value="SPOC"/>
    <property type="match status" value="1"/>
</dbReference>
<dbReference type="GeneID" id="54418641"/>
<dbReference type="GO" id="GO:0031564">
    <property type="term" value="P:transcription antitermination"/>
    <property type="evidence" value="ECO:0007669"/>
    <property type="project" value="TreeGrafter"/>
</dbReference>
<dbReference type="Pfam" id="PF20826">
    <property type="entry name" value="PHD_5"/>
    <property type="match status" value="1"/>
</dbReference>
<dbReference type="PROSITE" id="PS50016">
    <property type="entry name" value="ZF_PHD_2"/>
    <property type="match status" value="1"/>
</dbReference>
<evidence type="ECO:0000256" key="6">
    <source>
        <dbReference type="ARBA" id="ARBA00022833"/>
    </source>
</evidence>
<dbReference type="AlphaFoldDB" id="A0A6G1G5W0"/>
<dbReference type="GO" id="GO:0008270">
    <property type="term" value="F:zinc ion binding"/>
    <property type="evidence" value="ECO:0007669"/>
    <property type="project" value="UniProtKB-KW"/>
</dbReference>
<dbReference type="InterPro" id="IPR012921">
    <property type="entry name" value="SPOC_C"/>
</dbReference>
<protein>
    <recommendedName>
        <fullName evidence="3">Transcription factor BYE1</fullName>
    </recommendedName>
</protein>
<dbReference type="CDD" id="cd15550">
    <property type="entry name" value="PHD_MLL5"/>
    <property type="match status" value="1"/>
</dbReference>
<dbReference type="CDD" id="cd21538">
    <property type="entry name" value="SPOC_TFIIS"/>
    <property type="match status" value="1"/>
</dbReference>
<dbReference type="Proteomes" id="UP000504638">
    <property type="component" value="Unplaced"/>
</dbReference>
<dbReference type="SMART" id="SM00510">
    <property type="entry name" value="TFS2M"/>
    <property type="match status" value="1"/>
</dbReference>
<evidence type="ECO:0000313" key="12">
    <source>
        <dbReference type="Proteomes" id="UP000504638"/>
    </source>
</evidence>
<feature type="compositionally biased region" description="Acidic residues" evidence="8">
    <location>
        <begin position="43"/>
        <end position="55"/>
    </location>
</feature>
<dbReference type="Gene3D" id="3.30.40.10">
    <property type="entry name" value="Zinc/RING finger domain, C3HC4 (zinc finger)"/>
    <property type="match status" value="1"/>
</dbReference>
<dbReference type="InterPro" id="IPR019786">
    <property type="entry name" value="Zinc_finger_PHD-type_CS"/>
</dbReference>
<dbReference type="Pfam" id="PF07500">
    <property type="entry name" value="TFIIS_M"/>
    <property type="match status" value="1"/>
</dbReference>
<dbReference type="RefSeq" id="XP_033534962.1">
    <property type="nucleotide sequence ID" value="XM_033678071.1"/>
</dbReference>
<dbReference type="SMART" id="SM00249">
    <property type="entry name" value="PHD"/>
    <property type="match status" value="1"/>
</dbReference>
<evidence type="ECO:0000259" key="10">
    <source>
        <dbReference type="PROSITE" id="PS51321"/>
    </source>
</evidence>
<reference evidence="13" key="3">
    <citation type="submission" date="2025-04" db="UniProtKB">
        <authorList>
            <consortium name="RefSeq"/>
        </authorList>
    </citation>
    <scope>IDENTIFICATION</scope>
    <source>
        <strain evidence="13">CBS 781.70</strain>
    </source>
</reference>
<evidence type="ECO:0000259" key="9">
    <source>
        <dbReference type="PROSITE" id="PS50016"/>
    </source>
</evidence>
<dbReference type="InterPro" id="IPR003618">
    <property type="entry name" value="TFIIS_cen_dom"/>
</dbReference>
<evidence type="ECO:0000256" key="7">
    <source>
        <dbReference type="PROSITE-ProRule" id="PRU00146"/>
    </source>
</evidence>
<dbReference type="InterPro" id="IPR001965">
    <property type="entry name" value="Znf_PHD"/>
</dbReference>
<feature type="compositionally biased region" description="Basic and acidic residues" evidence="8">
    <location>
        <begin position="381"/>
        <end position="397"/>
    </location>
</feature>
<keyword evidence="5 7" id="KW-0863">Zinc-finger</keyword>
<dbReference type="GO" id="GO:0000977">
    <property type="term" value="F:RNA polymerase II transcription regulatory region sequence-specific DNA binding"/>
    <property type="evidence" value="ECO:0007669"/>
    <property type="project" value="TreeGrafter"/>
</dbReference>
<feature type="region of interest" description="Disordered" evidence="8">
    <location>
        <begin position="120"/>
        <end position="266"/>
    </location>
</feature>
<evidence type="ECO:0000313" key="11">
    <source>
        <dbReference type="EMBL" id="KAF1813331.1"/>
    </source>
</evidence>
<feature type="compositionally biased region" description="Basic residues" evidence="8">
    <location>
        <begin position="29"/>
        <end position="38"/>
    </location>
</feature>
<dbReference type="InterPro" id="IPR036575">
    <property type="entry name" value="TFIIS_cen_dom_sf"/>
</dbReference>
<feature type="compositionally biased region" description="Basic residues" evidence="8">
    <location>
        <begin position="8"/>
        <end position="17"/>
    </location>
</feature>
<organism evidence="11">
    <name type="scientific">Eremomyces bilateralis CBS 781.70</name>
    <dbReference type="NCBI Taxonomy" id="1392243"/>
    <lineage>
        <taxon>Eukaryota</taxon>
        <taxon>Fungi</taxon>
        <taxon>Dikarya</taxon>
        <taxon>Ascomycota</taxon>
        <taxon>Pezizomycotina</taxon>
        <taxon>Dothideomycetes</taxon>
        <taxon>Dothideomycetes incertae sedis</taxon>
        <taxon>Eremomycetales</taxon>
        <taxon>Eremomycetaceae</taxon>
        <taxon>Eremomyces</taxon>
    </lineage>
</organism>
<sequence>MSEEPRRSGRATKGQHTKNHDSETPAPATKRRGSKKSAKASQEPEDAEPEEEEQDAIVRCVCGATDDEGGYTMICCDNCEAWQHNSCMGLPEDQSLCPDTYYCEQCRPDDHKELLDLMARGERIIPPAERKKGKRRSRGGRKGKDDSQAPSEVESPSVNKSQTAKAVADVAPKRKPGVVDSPVQSAVRTNQVISNQPIDSSGSQPPTAVPADTKTAVQDKKSPIQAKRRASALNAAENGTSKRRKSAVEVTESADPNNVPVASGLDKLSDERKKVASVLHRDLSDLIRKASKDGYRIPDGETADSVGERFAVEIEYALYGKKLQGQDTFYGEQFRSIRFNIKKNHTLFQRLLQGEMSPMELADMSSDDMASEDLQKEMRAMKDEADKQATLVQDDRPRIRKTHKGEEIIEDDNADRGDETLPPSAPVRRRPDEDQDMKDISDDHDDASNTVELPDDAVQPQLAALQTAPGPQDTPPSAHRSSFDVGAVWSSVHSPKQGQGQFRKQSVQRPSKTPGQEPTPTSQVEDPDVDRLLKDDEGEESGFDEVAAIATRDPSVAFFREFKHGTDVKFFGLARHVAGANVLQMFPEKDIVPAPVSIVGRMGVKDGDDYFYHLSSSHTTDISIYSLAPGPRDTDRHWYDYVFRYFTDRHRWGVVADDSFHPPVNDMYLIPLPAGPAPLPRLFQTLNLNRLPSPRPEPTLLLAIAVHTAKPLGLPPGDPALLAPVTDSSYPPGTGTFAPGDVPAPAHPAFPPLAAEILAPFLDAPVVRQLAPKLHEMAREQLMNLRHVLEQRPDLREDMVVLTNYIKSANAGSA</sequence>
<feature type="compositionally biased region" description="Polar residues" evidence="8">
    <location>
        <begin position="491"/>
        <end position="524"/>
    </location>
</feature>
<feature type="domain" description="TFIIS central" evidence="10">
    <location>
        <begin position="279"/>
        <end position="397"/>
    </location>
</feature>
<proteinExistence type="inferred from homology"/>
<accession>A0A6G1G5W0</accession>
<dbReference type="OrthoDB" id="79252at2759"/>
<keyword evidence="6" id="KW-0862">Zinc</keyword>
<dbReference type="SUPFAM" id="SSF46942">
    <property type="entry name" value="Elongation factor TFIIS domain 2"/>
    <property type="match status" value="1"/>
</dbReference>
<dbReference type="Gene3D" id="1.10.472.30">
    <property type="entry name" value="Transcription elongation factor S-II, central domain"/>
    <property type="match status" value="1"/>
</dbReference>
<reference evidence="11 13" key="1">
    <citation type="submission" date="2020-01" db="EMBL/GenBank/DDBJ databases">
        <authorList>
            <consortium name="DOE Joint Genome Institute"/>
            <person name="Haridas S."/>
            <person name="Albert R."/>
            <person name="Binder M."/>
            <person name="Bloem J."/>
            <person name="Labutti K."/>
            <person name="Salamov A."/>
            <person name="Andreopoulos B."/>
            <person name="Baker S.E."/>
            <person name="Barry K."/>
            <person name="Bills G."/>
            <person name="Bluhm B.H."/>
            <person name="Cannon C."/>
            <person name="Castanera R."/>
            <person name="Culley D.E."/>
            <person name="Daum C."/>
            <person name="Ezra D."/>
            <person name="Gonzalez J.B."/>
            <person name="Henrissat B."/>
            <person name="Kuo A."/>
            <person name="Liang C."/>
            <person name="Lipzen A."/>
            <person name="Lutzoni F."/>
            <person name="Magnuson J."/>
            <person name="Mondo S."/>
            <person name="Nolan M."/>
            <person name="Ohm R."/>
            <person name="Pangilinan J."/>
            <person name="Park H.-J."/>
            <person name="Ramirez L."/>
            <person name="Alfaro M."/>
            <person name="Sun H."/>
            <person name="Tritt A."/>
            <person name="Yoshinaga Y."/>
            <person name="Zwiers L.-H."/>
            <person name="Turgeon B.G."/>
            <person name="Goodwin S.B."/>
            <person name="Spatafora J.W."/>
            <person name="Crous P.W."/>
            <person name="Grigoriev I.V."/>
        </authorList>
    </citation>
    <scope>NUCLEOTIDE SEQUENCE</scope>
    <source>
        <strain evidence="11 13">CBS 781.70</strain>
    </source>
</reference>
<name>A0A6G1G5W0_9PEZI</name>
<feature type="compositionally biased region" description="Polar residues" evidence="8">
    <location>
        <begin position="182"/>
        <end position="206"/>
    </location>
</feature>
<dbReference type="InterPro" id="IPR055499">
    <property type="entry name" value="DUF7071"/>
</dbReference>
<dbReference type="GO" id="GO:0031440">
    <property type="term" value="P:regulation of mRNA 3'-end processing"/>
    <property type="evidence" value="ECO:0007669"/>
    <property type="project" value="TreeGrafter"/>
</dbReference>
<dbReference type="SUPFAM" id="SSF57903">
    <property type="entry name" value="FYVE/PHD zinc finger"/>
    <property type="match status" value="1"/>
</dbReference>